<dbReference type="InterPro" id="IPR029058">
    <property type="entry name" value="AB_hydrolase_fold"/>
</dbReference>
<dbReference type="SUPFAM" id="SSF53474">
    <property type="entry name" value="alpha/beta-Hydrolases"/>
    <property type="match status" value="1"/>
</dbReference>
<accession>A0A2N3YHV1</accession>
<sequence length="373" mass="37297">MTRVRVRSDALSAASGRLGEGADDLRRAGAALGAALARCRSPGLDPGALVAWWRVETDGLRLAGPAGLWGLALGLDALATRLSVAARAYAQVEDAVAATMAGVRAGADLGARGGYLGEGGAAVSVRPVPAAAGVAPLAGPADLVALGDGLHGGRVRVVEVDDGAGGSAWVVAVPGTQEWSPRAGVNPFDLTSDVGAVTGDATLAAAGVTAALEVAWAAAGGRARHRDDPVLLVGHSQGGILAAALAADPGFRVGHRVTHLVTTGSPVGAFAVPASVRVLSVEHADDPVPTLDLSPNPARASWLTLRVGAGPPVDVGRHALAGYVTTVRAAEGAPRGTVSGLGAWEASAGTFLHRPVRSVHEVVVERGWQNPPT</sequence>
<dbReference type="Proteomes" id="UP000233781">
    <property type="component" value="Unassembled WGS sequence"/>
</dbReference>
<comment type="caution">
    <text evidence="1">The sequence shown here is derived from an EMBL/GenBank/DDBJ whole genome shotgun (WGS) entry which is preliminary data.</text>
</comment>
<dbReference type="OrthoDB" id="5095936at2"/>
<dbReference type="Gene3D" id="3.40.50.1820">
    <property type="entry name" value="alpha/beta hydrolase"/>
    <property type="match status" value="1"/>
</dbReference>
<evidence type="ECO:0008006" key="3">
    <source>
        <dbReference type="Google" id="ProtNLM"/>
    </source>
</evidence>
<protein>
    <recommendedName>
        <fullName evidence="3">PGAP1-like protein</fullName>
    </recommendedName>
</protein>
<gene>
    <name evidence="1" type="ORF">ATL31_1235</name>
</gene>
<name>A0A2N3YHV1_9MICO</name>
<dbReference type="AlphaFoldDB" id="A0A2N3YHV1"/>
<dbReference type="EMBL" id="PJNE01000001">
    <property type="protein sequence ID" value="PKW26424.1"/>
    <property type="molecule type" value="Genomic_DNA"/>
</dbReference>
<reference evidence="1 2" key="1">
    <citation type="submission" date="2017-12" db="EMBL/GenBank/DDBJ databases">
        <title>Sequencing the genomes of 1000 Actinobacteria strains.</title>
        <authorList>
            <person name="Klenk H.-P."/>
        </authorList>
    </citation>
    <scope>NUCLEOTIDE SEQUENCE [LARGE SCALE GENOMIC DNA]</scope>
    <source>
        <strain evidence="1 2">DSM 12806</strain>
    </source>
</reference>
<evidence type="ECO:0000313" key="2">
    <source>
        <dbReference type="Proteomes" id="UP000233781"/>
    </source>
</evidence>
<evidence type="ECO:0000313" key="1">
    <source>
        <dbReference type="EMBL" id="PKW26424.1"/>
    </source>
</evidence>
<keyword evidence="2" id="KW-1185">Reference proteome</keyword>
<proteinExistence type="predicted"/>
<organism evidence="1 2">
    <name type="scientific">Phycicoccus duodecadis</name>
    <dbReference type="NCBI Taxonomy" id="173053"/>
    <lineage>
        <taxon>Bacteria</taxon>
        <taxon>Bacillati</taxon>
        <taxon>Actinomycetota</taxon>
        <taxon>Actinomycetes</taxon>
        <taxon>Micrococcales</taxon>
        <taxon>Intrasporangiaceae</taxon>
        <taxon>Phycicoccus</taxon>
    </lineage>
</organism>
<dbReference type="RefSeq" id="WP_143598334.1">
    <property type="nucleotide sequence ID" value="NZ_PJNE01000001.1"/>
</dbReference>